<sequence length="90" mass="10447">MHQTMFPLLIMNILENHATREHPLTITEITDFVNREFAAFAFDKDRVMNRSTVTRILDAMELWTDGNLFNFRVVQCGTGGKKLFCLERPA</sequence>
<dbReference type="EMBL" id="FOIM01000025">
    <property type="protein sequence ID" value="SEU02618.1"/>
    <property type="molecule type" value="Genomic_DNA"/>
</dbReference>
<dbReference type="AlphaFoldDB" id="A0A1I0J0Z3"/>
<dbReference type="RefSeq" id="WP_007714143.1">
    <property type="nucleotide sequence ID" value="NZ_CABJCG010000012.1"/>
</dbReference>
<dbReference type="STRING" id="460384.SAMN05216313_12511"/>
<gene>
    <name evidence="1" type="ORF">SAMN05216313_12511</name>
</gene>
<protein>
    <submittedName>
        <fullName evidence="1">Uncharacterized protein</fullName>
    </submittedName>
</protein>
<proteinExistence type="predicted"/>
<dbReference type="Proteomes" id="UP000198508">
    <property type="component" value="Unassembled WGS sequence"/>
</dbReference>
<keyword evidence="2" id="KW-1185">Reference proteome</keyword>
<name>A0A1I0J0Z3_9FIRM</name>
<evidence type="ECO:0000313" key="2">
    <source>
        <dbReference type="Proteomes" id="UP000198508"/>
    </source>
</evidence>
<organism evidence="1 2">
    <name type="scientific">Enterocloster lavalensis</name>
    <dbReference type="NCBI Taxonomy" id="460384"/>
    <lineage>
        <taxon>Bacteria</taxon>
        <taxon>Bacillati</taxon>
        <taxon>Bacillota</taxon>
        <taxon>Clostridia</taxon>
        <taxon>Lachnospirales</taxon>
        <taxon>Lachnospiraceae</taxon>
        <taxon>Enterocloster</taxon>
    </lineage>
</organism>
<dbReference type="GeneID" id="93277496"/>
<reference evidence="2" key="1">
    <citation type="submission" date="2016-10" db="EMBL/GenBank/DDBJ databases">
        <authorList>
            <person name="Varghese N."/>
            <person name="Submissions S."/>
        </authorList>
    </citation>
    <scope>NUCLEOTIDE SEQUENCE [LARGE SCALE GENOMIC DNA]</scope>
    <source>
        <strain evidence="2">NLAE-zl-G277</strain>
    </source>
</reference>
<evidence type="ECO:0000313" key="1">
    <source>
        <dbReference type="EMBL" id="SEU02618.1"/>
    </source>
</evidence>
<accession>A0A1I0J0Z3</accession>